<evidence type="ECO:0000256" key="5">
    <source>
        <dbReference type="SAM" id="MobiDB-lite"/>
    </source>
</evidence>
<comment type="subcellular location">
    <subcellularLocation>
        <location evidence="1">Nucleus</location>
    </subcellularLocation>
</comment>
<keyword evidence="3" id="KW-0238">DNA-binding</keyword>
<reference evidence="7 8" key="1">
    <citation type="submission" date="2016-07" db="EMBL/GenBank/DDBJ databases">
        <title>Pervasive Adenine N6-methylation of Active Genes in Fungi.</title>
        <authorList>
            <consortium name="DOE Joint Genome Institute"/>
            <person name="Mondo S.J."/>
            <person name="Dannebaum R.O."/>
            <person name="Kuo R.C."/>
            <person name="Labutti K."/>
            <person name="Haridas S."/>
            <person name="Kuo A."/>
            <person name="Salamov A."/>
            <person name="Ahrendt S.R."/>
            <person name="Lipzen A."/>
            <person name="Sullivan W."/>
            <person name="Andreopoulos W.B."/>
            <person name="Clum A."/>
            <person name="Lindquist E."/>
            <person name="Daum C."/>
            <person name="Ramamoorthy G.K."/>
            <person name="Gryganskyi A."/>
            <person name="Culley D."/>
            <person name="Magnuson J.K."/>
            <person name="James T.Y."/>
            <person name="O'Malley M.A."/>
            <person name="Stajich J.E."/>
            <person name="Spatafora J.W."/>
            <person name="Visel A."/>
            <person name="Grigoriev I.V."/>
        </authorList>
    </citation>
    <scope>NUCLEOTIDE SEQUENCE [LARGE SCALE GENOMIC DNA]</scope>
    <source>
        <strain evidence="7 8">NRRL 3301</strain>
    </source>
</reference>
<dbReference type="GO" id="GO:0008270">
    <property type="term" value="F:zinc ion binding"/>
    <property type="evidence" value="ECO:0007669"/>
    <property type="project" value="InterPro"/>
</dbReference>
<feature type="domain" description="Xylanolytic transcriptional activator regulatory" evidence="6">
    <location>
        <begin position="191"/>
        <end position="357"/>
    </location>
</feature>
<dbReference type="EMBL" id="MCGT01000004">
    <property type="protein sequence ID" value="ORX60549.1"/>
    <property type="molecule type" value="Genomic_DNA"/>
</dbReference>
<keyword evidence="4" id="KW-0539">Nucleus</keyword>
<proteinExistence type="predicted"/>
<feature type="compositionally biased region" description="Low complexity" evidence="5">
    <location>
        <begin position="99"/>
        <end position="111"/>
    </location>
</feature>
<evidence type="ECO:0000256" key="1">
    <source>
        <dbReference type="ARBA" id="ARBA00004123"/>
    </source>
</evidence>
<evidence type="ECO:0000313" key="7">
    <source>
        <dbReference type="EMBL" id="ORX60549.1"/>
    </source>
</evidence>
<dbReference type="InterPro" id="IPR050987">
    <property type="entry name" value="AtrR-like"/>
</dbReference>
<comment type="caution">
    <text evidence="7">The sequence shown here is derived from an EMBL/GenBank/DDBJ whole genome shotgun (WGS) entry which is preliminary data.</text>
</comment>
<dbReference type="GO" id="GO:0003677">
    <property type="term" value="F:DNA binding"/>
    <property type="evidence" value="ECO:0007669"/>
    <property type="project" value="UniProtKB-KW"/>
</dbReference>
<accession>A0A1X2GT15</accession>
<dbReference type="Pfam" id="PF04082">
    <property type="entry name" value="Fungal_trans"/>
    <property type="match status" value="1"/>
</dbReference>
<keyword evidence="8" id="KW-1185">Reference proteome</keyword>
<evidence type="ECO:0000259" key="6">
    <source>
        <dbReference type="Pfam" id="PF04082"/>
    </source>
</evidence>
<dbReference type="PANTHER" id="PTHR46910">
    <property type="entry name" value="TRANSCRIPTION FACTOR PDR1"/>
    <property type="match status" value="1"/>
</dbReference>
<dbReference type="InterPro" id="IPR007219">
    <property type="entry name" value="XnlR_reg_dom"/>
</dbReference>
<feature type="region of interest" description="Disordered" evidence="5">
    <location>
        <begin position="63"/>
        <end position="112"/>
    </location>
</feature>
<sequence length="692" mass="77922">MTLACERCSLKVPCSYAGSSTQIDIYKLQHLADSSDHIHQKVDALEQRMEAMQSSLQALLHHLQPASHSSSSEGVRIRPLTRKDDSPLASSPTSCTIQPASPSHSPSSASPIKRRLPAAWDDPIVLTKGHPLYQSKGAFFPLYSAWESSCTHTQQRASTDNDTPSARPPSLPLPLLNRLLHHYAECFLCFPLPDIERFLSDCRVTLAQQDQQVGDERLLLVYALLAWSSRHAAIYHGLFQGQDPNTVGEPYFVAANHHLARCFLHPTFGTVHGLLLMYIYSIGKTGPSRLEASRAAYVYLGLAIRMSMDLGLHQPSPVLETSQQLEKRRRLYAAIEFMETLCGTHSEKPMMLPTSDIVTIGAPTPMAHETGEHRYRVEFTIHRHEISQIERRIRATLLPSTRPLHLATITTFEQKIKQWYQALPAYFQYQPDARRSWQSSSFREQACLKLTFEYHSLLCQLYSLFLPRADVHPPQKPQLSFIALLSLRICVDAADAMTELLGCWSQLQQPWCHFTLGTLVMACAVYSNYQLHDASVKTVAATKEKLLTIRHFLQSSPIQHHKHVKALMDRIHQDIQSSQPSAQTPTVLDPVCHERRAENKSPVMLGLSTTPPPWPPHPPLFEDDQLPGPCLMADQPLAPALEANFPLWTWFMPSQPPPDLTTPMDLVDWPFHAIADFVYTPNLKARTQAPSL</sequence>
<dbReference type="GO" id="GO:0005634">
    <property type="term" value="C:nucleus"/>
    <property type="evidence" value="ECO:0007669"/>
    <property type="project" value="UniProtKB-SubCell"/>
</dbReference>
<dbReference type="Proteomes" id="UP000242146">
    <property type="component" value="Unassembled WGS sequence"/>
</dbReference>
<organism evidence="7 8">
    <name type="scientific">Hesseltinella vesiculosa</name>
    <dbReference type="NCBI Taxonomy" id="101127"/>
    <lineage>
        <taxon>Eukaryota</taxon>
        <taxon>Fungi</taxon>
        <taxon>Fungi incertae sedis</taxon>
        <taxon>Mucoromycota</taxon>
        <taxon>Mucoromycotina</taxon>
        <taxon>Mucoromycetes</taxon>
        <taxon>Mucorales</taxon>
        <taxon>Cunninghamellaceae</taxon>
        <taxon>Hesseltinella</taxon>
    </lineage>
</organism>
<keyword evidence="2" id="KW-0479">Metal-binding</keyword>
<dbReference type="AlphaFoldDB" id="A0A1X2GT15"/>
<protein>
    <recommendedName>
        <fullName evidence="6">Xylanolytic transcriptional activator regulatory domain-containing protein</fullName>
    </recommendedName>
</protein>
<feature type="compositionally biased region" description="Low complexity" evidence="5">
    <location>
        <begin position="63"/>
        <end position="72"/>
    </location>
</feature>
<feature type="compositionally biased region" description="Polar residues" evidence="5">
    <location>
        <begin position="88"/>
        <end position="98"/>
    </location>
</feature>
<dbReference type="OrthoDB" id="4161332at2759"/>
<dbReference type="PANTHER" id="PTHR46910:SF3">
    <property type="entry name" value="HALOTOLERANCE PROTEIN 9-RELATED"/>
    <property type="match status" value="1"/>
</dbReference>
<dbReference type="CDD" id="cd12148">
    <property type="entry name" value="fungal_TF_MHR"/>
    <property type="match status" value="1"/>
</dbReference>
<dbReference type="GO" id="GO:0003700">
    <property type="term" value="F:DNA-binding transcription factor activity"/>
    <property type="evidence" value="ECO:0007669"/>
    <property type="project" value="InterPro"/>
</dbReference>
<gene>
    <name evidence="7" type="ORF">DM01DRAFT_1404798</name>
</gene>
<name>A0A1X2GT15_9FUNG</name>
<evidence type="ECO:0000313" key="8">
    <source>
        <dbReference type="Proteomes" id="UP000242146"/>
    </source>
</evidence>
<dbReference type="GO" id="GO:0006351">
    <property type="term" value="P:DNA-templated transcription"/>
    <property type="evidence" value="ECO:0007669"/>
    <property type="project" value="InterPro"/>
</dbReference>
<evidence type="ECO:0000256" key="4">
    <source>
        <dbReference type="ARBA" id="ARBA00023242"/>
    </source>
</evidence>
<evidence type="ECO:0000256" key="2">
    <source>
        <dbReference type="ARBA" id="ARBA00022723"/>
    </source>
</evidence>
<evidence type="ECO:0000256" key="3">
    <source>
        <dbReference type="ARBA" id="ARBA00023125"/>
    </source>
</evidence>